<proteinExistence type="predicted"/>
<evidence type="ECO:0000313" key="3">
    <source>
        <dbReference type="Proteomes" id="UP000037696"/>
    </source>
</evidence>
<feature type="region of interest" description="Disordered" evidence="1">
    <location>
        <begin position="1"/>
        <end position="37"/>
    </location>
</feature>
<sequence length="93" mass="10916">MFRELKAKVSGWSLQQGPPVMGHFSSEKKKERKKKEKRIAARLQEQFQVKKSFEGSLSVCQSAKKERTFLWKFIKDIVKITRSDLCTWSEHGQ</sequence>
<reference evidence="2 3" key="1">
    <citation type="submission" date="2015-08" db="EMBL/GenBank/DDBJ databases">
        <title>Genome sequencing of Penicillium nordicum.</title>
        <authorList>
            <person name="Nguyen H.D."/>
            <person name="Seifert K.A."/>
        </authorList>
    </citation>
    <scope>NUCLEOTIDE SEQUENCE [LARGE SCALE GENOMIC DNA]</scope>
    <source>
        <strain evidence="2 3">DAOMC 185683</strain>
    </source>
</reference>
<keyword evidence="3" id="KW-1185">Reference proteome</keyword>
<evidence type="ECO:0000313" key="2">
    <source>
        <dbReference type="EMBL" id="KOS38502.1"/>
    </source>
</evidence>
<protein>
    <submittedName>
        <fullName evidence="2">Uncharacterized protein</fullName>
    </submittedName>
</protein>
<dbReference type="Proteomes" id="UP000037696">
    <property type="component" value="Unassembled WGS sequence"/>
</dbReference>
<gene>
    <name evidence="2" type="ORF">ACN38_g10672</name>
</gene>
<evidence type="ECO:0000256" key="1">
    <source>
        <dbReference type="SAM" id="MobiDB-lite"/>
    </source>
</evidence>
<accession>A0A0M9WBL4</accession>
<organism evidence="2 3">
    <name type="scientific">Penicillium nordicum</name>
    <dbReference type="NCBI Taxonomy" id="229535"/>
    <lineage>
        <taxon>Eukaryota</taxon>
        <taxon>Fungi</taxon>
        <taxon>Dikarya</taxon>
        <taxon>Ascomycota</taxon>
        <taxon>Pezizomycotina</taxon>
        <taxon>Eurotiomycetes</taxon>
        <taxon>Eurotiomycetidae</taxon>
        <taxon>Eurotiales</taxon>
        <taxon>Aspergillaceae</taxon>
        <taxon>Penicillium</taxon>
    </lineage>
</organism>
<comment type="caution">
    <text evidence="2">The sequence shown here is derived from an EMBL/GenBank/DDBJ whole genome shotgun (WGS) entry which is preliminary data.</text>
</comment>
<name>A0A0M9WBL4_9EURO</name>
<dbReference type="AlphaFoldDB" id="A0A0M9WBL4"/>
<dbReference type="EMBL" id="LHQQ01000249">
    <property type="protein sequence ID" value="KOS38502.1"/>
    <property type="molecule type" value="Genomic_DNA"/>
</dbReference>